<accession>A0A2N5S746</accession>
<evidence type="ECO:0000256" key="7">
    <source>
        <dbReference type="ARBA" id="ARBA00023242"/>
    </source>
</evidence>
<keyword evidence="6" id="KW-0736">Signalosome</keyword>
<dbReference type="PANTHER" id="PTHR10758:SF1">
    <property type="entry name" value="COP9 SIGNALOSOME COMPLEX SUBUNIT 3"/>
    <property type="match status" value="1"/>
</dbReference>
<feature type="compositionally biased region" description="Low complexity" evidence="9">
    <location>
        <begin position="1"/>
        <end position="21"/>
    </location>
</feature>
<evidence type="ECO:0000313" key="12">
    <source>
        <dbReference type="Proteomes" id="UP000235388"/>
    </source>
</evidence>
<dbReference type="InterPro" id="IPR000717">
    <property type="entry name" value="PCI_dom"/>
</dbReference>
<dbReference type="PROSITE" id="PS50250">
    <property type="entry name" value="PCI"/>
    <property type="match status" value="1"/>
</dbReference>
<reference evidence="11 12" key="1">
    <citation type="submission" date="2017-11" db="EMBL/GenBank/DDBJ databases">
        <title>De novo assembly and phasing of dikaryotic genomes from two isolates of Puccinia coronata f. sp. avenae, the causal agent of oat crown rust.</title>
        <authorList>
            <person name="Miller M.E."/>
            <person name="Zhang Y."/>
            <person name="Omidvar V."/>
            <person name="Sperschneider J."/>
            <person name="Schwessinger B."/>
            <person name="Raley C."/>
            <person name="Palmer J.M."/>
            <person name="Garnica D."/>
            <person name="Upadhyaya N."/>
            <person name="Rathjen J."/>
            <person name="Taylor J.M."/>
            <person name="Park R.F."/>
            <person name="Dodds P.N."/>
            <person name="Hirsch C.D."/>
            <person name="Kianian S.F."/>
            <person name="Figueroa M."/>
        </authorList>
    </citation>
    <scope>NUCLEOTIDE SEQUENCE [LARGE SCALE GENOMIC DNA]</scope>
    <source>
        <strain evidence="11">12NC29</strain>
    </source>
</reference>
<keyword evidence="12" id="KW-1185">Reference proteome</keyword>
<evidence type="ECO:0000256" key="5">
    <source>
        <dbReference type="ARBA" id="ARBA00022490"/>
    </source>
</evidence>
<feature type="domain" description="PCI" evidence="10">
    <location>
        <begin position="234"/>
        <end position="409"/>
    </location>
</feature>
<dbReference type="InterPro" id="IPR050756">
    <property type="entry name" value="CSN3"/>
</dbReference>
<dbReference type="Pfam" id="PF01399">
    <property type="entry name" value="PCI"/>
    <property type="match status" value="1"/>
</dbReference>
<evidence type="ECO:0000256" key="9">
    <source>
        <dbReference type="SAM" id="MobiDB-lite"/>
    </source>
</evidence>
<feature type="region of interest" description="Disordered" evidence="9">
    <location>
        <begin position="405"/>
        <end position="425"/>
    </location>
</feature>
<evidence type="ECO:0000259" key="10">
    <source>
        <dbReference type="PROSITE" id="PS50250"/>
    </source>
</evidence>
<gene>
    <name evidence="11" type="ORF">PCANC_23600</name>
</gene>
<protein>
    <recommendedName>
        <fullName evidence="4">COP9 signalosome complex subunit 3</fullName>
    </recommendedName>
</protein>
<evidence type="ECO:0000256" key="4">
    <source>
        <dbReference type="ARBA" id="ARBA00014878"/>
    </source>
</evidence>
<dbReference type="STRING" id="200324.A0A2N5S746"/>
<comment type="subcellular location">
    <subcellularLocation>
        <location evidence="2">Cytoplasm</location>
    </subcellularLocation>
    <subcellularLocation>
        <location evidence="1">Nucleus</location>
    </subcellularLocation>
</comment>
<dbReference type="InterPro" id="IPR055089">
    <property type="entry name" value="COP9_N"/>
</dbReference>
<dbReference type="GO" id="GO:0008180">
    <property type="term" value="C:COP9 signalosome"/>
    <property type="evidence" value="ECO:0007669"/>
    <property type="project" value="UniProtKB-KW"/>
</dbReference>
<keyword evidence="8" id="KW-0175">Coiled coil</keyword>
<evidence type="ECO:0000256" key="3">
    <source>
        <dbReference type="ARBA" id="ARBA00007084"/>
    </source>
</evidence>
<comment type="caution">
    <text evidence="11">The sequence shown here is derived from an EMBL/GenBank/DDBJ whole genome shotgun (WGS) entry which is preliminary data.</text>
</comment>
<keyword evidence="7" id="KW-0539">Nucleus</keyword>
<comment type="similarity">
    <text evidence="3">Belongs to the CSN3 family.</text>
</comment>
<dbReference type="Proteomes" id="UP000235388">
    <property type="component" value="Unassembled WGS sequence"/>
</dbReference>
<dbReference type="PANTHER" id="PTHR10758">
    <property type="entry name" value="26S PROTEASOME NON-ATPASE REGULATORY SUBUNIT 3/COP9 SIGNALOSOME COMPLEX SUBUNIT 3"/>
    <property type="match status" value="1"/>
</dbReference>
<dbReference type="GO" id="GO:0006511">
    <property type="term" value="P:ubiquitin-dependent protein catabolic process"/>
    <property type="evidence" value="ECO:0007669"/>
    <property type="project" value="TreeGrafter"/>
</dbReference>
<sequence>MENQLQLQPQPQPQLQPNEQPAGPTPTRRDFSPDQQHAFLSWIISNRAAHPQSVFQRLRDTPPELLSCLPLPGTADEDPLDQLIQPDTDPIPYFHILICRFETCFNRIDTQKTLLHAHKFCAAVEPKLLHLISPTNSELFLLVKHLVQWSSQAGLLQTVIEPLLQLIRSYGPINILTPLHHELLKISLKTRSIDLALELTNMDIDIDQKRYPIRYQDHLIYHYLAGTVQALGKNYQRAIHLLTIAVSAPGSAISQLQIDAYKKLILVSLLSKSCPPVLPPYTNPHLKSAFKSSSHTKVYLEFMHLYEHAERGSEAYAQLITMAENNLAQFQKDNNSGLIKLCIEVLPQKAIKRLIPIYVSIPIAKIDLMLGHLTEGNASGLVTSMIESGELKAHIDRGNKMLVFDDSGSGGGEGQTLEDTEHSSHTSLQRIVEQVQLTAQRMQEKSAEMEQDKELLRRIIIDLRAAAAEKQQHSSANEMFNSAHGLPPTDRAFAGIIEEELVDVGMAWDD</sequence>
<dbReference type="AlphaFoldDB" id="A0A2N5S746"/>
<dbReference type="EMBL" id="PGCJ01001126">
    <property type="protein sequence ID" value="PLW09046.1"/>
    <property type="molecule type" value="Genomic_DNA"/>
</dbReference>
<dbReference type="GO" id="GO:0005737">
    <property type="term" value="C:cytoplasm"/>
    <property type="evidence" value="ECO:0007669"/>
    <property type="project" value="UniProtKB-SubCell"/>
</dbReference>
<proteinExistence type="inferred from homology"/>
<evidence type="ECO:0000256" key="1">
    <source>
        <dbReference type="ARBA" id="ARBA00004123"/>
    </source>
</evidence>
<evidence type="ECO:0000256" key="6">
    <source>
        <dbReference type="ARBA" id="ARBA00022790"/>
    </source>
</evidence>
<evidence type="ECO:0000256" key="8">
    <source>
        <dbReference type="SAM" id="Coils"/>
    </source>
</evidence>
<name>A0A2N5S746_9BASI</name>
<evidence type="ECO:0000313" key="11">
    <source>
        <dbReference type="EMBL" id="PLW09046.1"/>
    </source>
</evidence>
<organism evidence="11 12">
    <name type="scientific">Puccinia coronata f. sp. avenae</name>
    <dbReference type="NCBI Taxonomy" id="200324"/>
    <lineage>
        <taxon>Eukaryota</taxon>
        <taxon>Fungi</taxon>
        <taxon>Dikarya</taxon>
        <taxon>Basidiomycota</taxon>
        <taxon>Pucciniomycotina</taxon>
        <taxon>Pucciniomycetes</taxon>
        <taxon>Pucciniales</taxon>
        <taxon>Pucciniaceae</taxon>
        <taxon>Puccinia</taxon>
    </lineage>
</organism>
<feature type="region of interest" description="Disordered" evidence="9">
    <location>
        <begin position="1"/>
        <end position="32"/>
    </location>
</feature>
<keyword evidence="5" id="KW-0963">Cytoplasm</keyword>
<dbReference type="Pfam" id="PF22788">
    <property type="entry name" value="COP9_hel_rpt"/>
    <property type="match status" value="1"/>
</dbReference>
<dbReference type="OrthoDB" id="29061at2759"/>
<feature type="coiled-coil region" evidence="8">
    <location>
        <begin position="432"/>
        <end position="459"/>
    </location>
</feature>
<evidence type="ECO:0000256" key="2">
    <source>
        <dbReference type="ARBA" id="ARBA00004496"/>
    </source>
</evidence>